<name>A0A4C1Z344_EUMVA</name>
<dbReference type="AlphaFoldDB" id="A0A4C1Z344"/>
<comment type="caution">
    <text evidence="1">The sequence shown here is derived from an EMBL/GenBank/DDBJ whole genome shotgun (WGS) entry which is preliminary data.</text>
</comment>
<evidence type="ECO:0000313" key="1">
    <source>
        <dbReference type="EMBL" id="GBP82718.1"/>
    </source>
</evidence>
<reference evidence="1 2" key="1">
    <citation type="journal article" date="2019" name="Commun. Biol.">
        <title>The bagworm genome reveals a unique fibroin gene that provides high tensile strength.</title>
        <authorList>
            <person name="Kono N."/>
            <person name="Nakamura H."/>
            <person name="Ohtoshi R."/>
            <person name="Tomita M."/>
            <person name="Numata K."/>
            <person name="Arakawa K."/>
        </authorList>
    </citation>
    <scope>NUCLEOTIDE SEQUENCE [LARGE SCALE GENOMIC DNA]</scope>
</reference>
<proteinExistence type="predicted"/>
<protein>
    <submittedName>
        <fullName evidence="1">Uncharacterized protein</fullName>
    </submittedName>
</protein>
<gene>
    <name evidence="1" type="ORF">EVAR_84911_1</name>
</gene>
<evidence type="ECO:0000313" key="2">
    <source>
        <dbReference type="Proteomes" id="UP000299102"/>
    </source>
</evidence>
<accession>A0A4C1Z344</accession>
<organism evidence="1 2">
    <name type="scientific">Eumeta variegata</name>
    <name type="common">Bagworm moth</name>
    <name type="synonym">Eumeta japonica</name>
    <dbReference type="NCBI Taxonomy" id="151549"/>
    <lineage>
        <taxon>Eukaryota</taxon>
        <taxon>Metazoa</taxon>
        <taxon>Ecdysozoa</taxon>
        <taxon>Arthropoda</taxon>
        <taxon>Hexapoda</taxon>
        <taxon>Insecta</taxon>
        <taxon>Pterygota</taxon>
        <taxon>Neoptera</taxon>
        <taxon>Endopterygota</taxon>
        <taxon>Lepidoptera</taxon>
        <taxon>Glossata</taxon>
        <taxon>Ditrysia</taxon>
        <taxon>Tineoidea</taxon>
        <taxon>Psychidae</taxon>
        <taxon>Oiketicinae</taxon>
        <taxon>Eumeta</taxon>
    </lineage>
</organism>
<sequence>MRYSLATDGRTDSGVLLDSPKVLNSLLKRLDHPLRALASIWFSPPTTSHGPDKENCFSAHLTGSILTTKSSRCHDRPSYYCGYLQTSVNVSRLGVPLSDDKDQQYITKQLHKVCTFFVKVVELINFSRRATGAPAGAAAARGNHNFIRRGADARRGRRGGNFSNYVFVGTSRKQRVRDASTLKAPSMEIRNPRGVNGASLASWVENEK</sequence>
<keyword evidence="2" id="KW-1185">Reference proteome</keyword>
<dbReference type="Proteomes" id="UP000299102">
    <property type="component" value="Unassembled WGS sequence"/>
</dbReference>
<dbReference type="EMBL" id="BGZK01001582">
    <property type="protein sequence ID" value="GBP82718.1"/>
    <property type="molecule type" value="Genomic_DNA"/>
</dbReference>